<keyword evidence="1" id="KW-0812">Transmembrane</keyword>
<evidence type="ECO:0000313" key="3">
    <source>
        <dbReference type="Proteomes" id="UP000092154"/>
    </source>
</evidence>
<evidence type="ECO:0000313" key="2">
    <source>
        <dbReference type="EMBL" id="OAX31984.1"/>
    </source>
</evidence>
<evidence type="ECO:0008006" key="4">
    <source>
        <dbReference type="Google" id="ProtNLM"/>
    </source>
</evidence>
<dbReference type="InParanoid" id="A0A1B7MHB4"/>
<dbReference type="SUPFAM" id="SSF51905">
    <property type="entry name" value="FAD/NAD(P)-binding domain"/>
    <property type="match status" value="1"/>
</dbReference>
<keyword evidence="3" id="KW-1185">Reference proteome</keyword>
<reference evidence="2 3" key="1">
    <citation type="submission" date="2016-06" db="EMBL/GenBank/DDBJ databases">
        <title>Comparative genomics of the ectomycorrhizal sister species Rhizopogon vinicolor and Rhizopogon vesiculosus (Basidiomycota: Boletales) reveals a divergence of the mating type B locus.</title>
        <authorList>
            <consortium name="DOE Joint Genome Institute"/>
            <person name="Mujic A.B."/>
            <person name="Kuo A."/>
            <person name="Tritt A."/>
            <person name="Lipzen A."/>
            <person name="Chen C."/>
            <person name="Johnson J."/>
            <person name="Sharma A."/>
            <person name="Barry K."/>
            <person name="Grigoriev I.V."/>
            <person name="Spatafora J.W."/>
        </authorList>
    </citation>
    <scope>NUCLEOTIDE SEQUENCE [LARGE SCALE GENOMIC DNA]</scope>
    <source>
        <strain evidence="2 3">AM-OR11-026</strain>
    </source>
</reference>
<dbReference type="AlphaFoldDB" id="A0A1B7MHB4"/>
<dbReference type="EMBL" id="KV449164">
    <property type="protein sequence ID" value="OAX31984.1"/>
    <property type="molecule type" value="Genomic_DNA"/>
</dbReference>
<dbReference type="Gene3D" id="3.50.50.60">
    <property type="entry name" value="FAD/NAD(P)-binding domain"/>
    <property type="match status" value="1"/>
</dbReference>
<dbReference type="Proteomes" id="UP000092154">
    <property type="component" value="Unassembled WGS sequence"/>
</dbReference>
<dbReference type="OrthoDB" id="3268501at2759"/>
<protein>
    <recommendedName>
        <fullName evidence="4">FAD-binding domain-containing protein</fullName>
    </recommendedName>
</protein>
<evidence type="ECO:0000256" key="1">
    <source>
        <dbReference type="SAM" id="Phobius"/>
    </source>
</evidence>
<name>A0A1B7MHB4_9AGAM</name>
<feature type="transmembrane region" description="Helical" evidence="1">
    <location>
        <begin position="12"/>
        <end position="32"/>
    </location>
</feature>
<dbReference type="InterPro" id="IPR036188">
    <property type="entry name" value="FAD/NAD-bd_sf"/>
</dbReference>
<gene>
    <name evidence="2" type="ORF">K503DRAFT_29223</name>
</gene>
<keyword evidence="1" id="KW-0472">Membrane</keyword>
<accession>A0A1B7MHB4</accession>
<keyword evidence="1" id="KW-1133">Transmembrane helix</keyword>
<sequence>MSSSSATPKFRVATCGAGIGGLVLAITLWKFAECNIQIDLCGARDAIITAGAGISLGPHSTKIMEELSMHEEVSRVSKRSLPSAMGQCTGNLMVKRVVLSGFVRSPTIVGELDHFGPKAQG</sequence>
<proteinExistence type="predicted"/>
<organism evidence="2 3">
    <name type="scientific">Rhizopogon vinicolor AM-OR11-026</name>
    <dbReference type="NCBI Taxonomy" id="1314800"/>
    <lineage>
        <taxon>Eukaryota</taxon>
        <taxon>Fungi</taxon>
        <taxon>Dikarya</taxon>
        <taxon>Basidiomycota</taxon>
        <taxon>Agaricomycotina</taxon>
        <taxon>Agaricomycetes</taxon>
        <taxon>Agaricomycetidae</taxon>
        <taxon>Boletales</taxon>
        <taxon>Suillineae</taxon>
        <taxon>Rhizopogonaceae</taxon>
        <taxon>Rhizopogon</taxon>
    </lineage>
</organism>